<dbReference type="Gene3D" id="1.10.10.580">
    <property type="entry name" value="Structural maintenance of chromosome 1. Chain E"/>
    <property type="match status" value="1"/>
</dbReference>
<proteinExistence type="predicted"/>
<dbReference type="Gene3D" id="6.10.250.2410">
    <property type="match status" value="1"/>
</dbReference>
<dbReference type="InterPro" id="IPR003768">
    <property type="entry name" value="ScpA"/>
</dbReference>
<dbReference type="Pfam" id="PF02616">
    <property type="entry name" value="SMC_ScpA"/>
    <property type="match status" value="1"/>
</dbReference>
<dbReference type="InterPro" id="IPR023093">
    <property type="entry name" value="ScpA-like_C"/>
</dbReference>
<dbReference type="PANTHER" id="PTHR33969">
    <property type="entry name" value="SEGREGATION AND CONDENSATION PROTEIN A"/>
    <property type="match status" value="1"/>
</dbReference>
<keyword evidence="2" id="KW-0175">Coiled coil</keyword>
<dbReference type="PANTHER" id="PTHR33969:SF2">
    <property type="entry name" value="SEGREGATION AND CONDENSATION PROTEIN A"/>
    <property type="match status" value="1"/>
</dbReference>
<accession>A0A1G2KVT1</accession>
<name>A0A1G2KVT1_9BACT</name>
<evidence type="ECO:0000256" key="1">
    <source>
        <dbReference type="ARBA" id="ARBA00044777"/>
    </source>
</evidence>
<dbReference type="AlphaFoldDB" id="A0A1G2KVT1"/>
<dbReference type="EMBL" id="MHQL01000013">
    <property type="protein sequence ID" value="OHA03545.1"/>
    <property type="molecule type" value="Genomic_DNA"/>
</dbReference>
<evidence type="ECO:0000313" key="5">
    <source>
        <dbReference type="Proteomes" id="UP000177811"/>
    </source>
</evidence>
<sequence length="259" mass="29653">MPFAVKQKKFEGPLDLLLDLIEREKLSINDISLARVTQDFLEALKKMPGTDKEELAEFLVIAAQLILIKSRTLLPQLALSNEEEYSIEELERRLADYKKIKELTKDVKKMLGEKRFIYSREWMTGMGAMFYPPPHVTPEILQGMFEAAITAIPKLEKLQEEKIQRIVSLEDRMRELQKTLEEKVERVFSEIIAHSKDKAEVIVSFLAILELAKQKFLQLKQEVLFGEITMKKDAEQGAAEDLSHAGKTLFGNDTSEPSA</sequence>
<feature type="region of interest" description="Disordered" evidence="3">
    <location>
        <begin position="236"/>
        <end position="259"/>
    </location>
</feature>
<protein>
    <recommendedName>
        <fullName evidence="1">Segregation and condensation protein A</fullName>
    </recommendedName>
</protein>
<evidence type="ECO:0000256" key="3">
    <source>
        <dbReference type="SAM" id="MobiDB-lite"/>
    </source>
</evidence>
<dbReference type="Proteomes" id="UP000177811">
    <property type="component" value="Unassembled WGS sequence"/>
</dbReference>
<comment type="caution">
    <text evidence="4">The sequence shown here is derived from an EMBL/GenBank/DDBJ whole genome shotgun (WGS) entry which is preliminary data.</text>
</comment>
<evidence type="ECO:0000313" key="4">
    <source>
        <dbReference type="EMBL" id="OHA03545.1"/>
    </source>
</evidence>
<feature type="coiled-coil region" evidence="2">
    <location>
        <begin position="159"/>
        <end position="186"/>
    </location>
</feature>
<organism evidence="4 5">
    <name type="scientific">Candidatus Sungbacteria bacterium RIFCSPHIGHO2_02_FULL_51_29</name>
    <dbReference type="NCBI Taxonomy" id="1802273"/>
    <lineage>
        <taxon>Bacteria</taxon>
        <taxon>Candidatus Sungiibacteriota</taxon>
    </lineage>
</organism>
<feature type="coiled-coil region" evidence="2">
    <location>
        <begin position="80"/>
        <end position="107"/>
    </location>
</feature>
<reference evidence="4 5" key="1">
    <citation type="journal article" date="2016" name="Nat. Commun.">
        <title>Thousands of microbial genomes shed light on interconnected biogeochemical processes in an aquifer system.</title>
        <authorList>
            <person name="Anantharaman K."/>
            <person name="Brown C.T."/>
            <person name="Hug L.A."/>
            <person name="Sharon I."/>
            <person name="Castelle C.J."/>
            <person name="Probst A.J."/>
            <person name="Thomas B.C."/>
            <person name="Singh A."/>
            <person name="Wilkins M.J."/>
            <person name="Karaoz U."/>
            <person name="Brodie E.L."/>
            <person name="Williams K.H."/>
            <person name="Hubbard S.S."/>
            <person name="Banfield J.F."/>
        </authorList>
    </citation>
    <scope>NUCLEOTIDE SEQUENCE [LARGE SCALE GENOMIC DNA]</scope>
</reference>
<evidence type="ECO:0000256" key="2">
    <source>
        <dbReference type="SAM" id="Coils"/>
    </source>
</evidence>
<gene>
    <name evidence="4" type="ORF">A3C16_00530</name>
</gene>